<name>A0A7W5ATC5_9BACL</name>
<organism evidence="2 3">
    <name type="scientific">Paenibacillus phyllosphaerae</name>
    <dbReference type="NCBI Taxonomy" id="274593"/>
    <lineage>
        <taxon>Bacteria</taxon>
        <taxon>Bacillati</taxon>
        <taxon>Bacillota</taxon>
        <taxon>Bacilli</taxon>
        <taxon>Bacillales</taxon>
        <taxon>Paenibacillaceae</taxon>
        <taxon>Paenibacillus</taxon>
    </lineage>
</organism>
<feature type="domain" description="AB hydrolase-1" evidence="1">
    <location>
        <begin position="9"/>
        <end position="208"/>
    </location>
</feature>
<dbReference type="Gene3D" id="3.40.50.1820">
    <property type="entry name" value="alpha/beta hydrolase"/>
    <property type="match status" value="1"/>
</dbReference>
<dbReference type="InterPro" id="IPR050228">
    <property type="entry name" value="Carboxylesterase_BioH"/>
</dbReference>
<dbReference type="InterPro" id="IPR000073">
    <property type="entry name" value="AB_hydrolase_1"/>
</dbReference>
<comment type="caution">
    <text evidence="2">The sequence shown here is derived from an EMBL/GenBank/DDBJ whole genome shotgun (WGS) entry which is preliminary data.</text>
</comment>
<proteinExistence type="predicted"/>
<keyword evidence="3" id="KW-1185">Reference proteome</keyword>
<dbReference type="Proteomes" id="UP000570361">
    <property type="component" value="Unassembled WGS sequence"/>
</dbReference>
<dbReference type="Pfam" id="PF00561">
    <property type="entry name" value="Abhydrolase_1"/>
    <property type="match status" value="1"/>
</dbReference>
<reference evidence="2 3" key="1">
    <citation type="submission" date="2020-08" db="EMBL/GenBank/DDBJ databases">
        <title>Genomic Encyclopedia of Type Strains, Phase III (KMG-III): the genomes of soil and plant-associated and newly described type strains.</title>
        <authorList>
            <person name="Whitman W."/>
        </authorList>
    </citation>
    <scope>NUCLEOTIDE SEQUENCE [LARGE SCALE GENOMIC DNA]</scope>
    <source>
        <strain evidence="2 3">CECT 5862</strain>
    </source>
</reference>
<dbReference type="PANTHER" id="PTHR43194:SF2">
    <property type="entry name" value="PEROXISOMAL MEMBRANE PROTEIN LPX1"/>
    <property type="match status" value="1"/>
</dbReference>
<evidence type="ECO:0000259" key="1">
    <source>
        <dbReference type="Pfam" id="PF00561"/>
    </source>
</evidence>
<sequence length="257" mass="28798">MFTYVKTELYDKRRIVTFDVRGHGHSEAGESKLTIPLIAEDMRRLLDECGIRTAYVCSYGAGSLAALLALKSYPDRFRGGILISGAPGYHDLISRTKLKAAHLASRFNAKRAIALQSAWSEADNRPAFQGMMDDAMQGDVKRWQEYIDACLRVSLERELHGIRQPMLLIYGTSDHVGSHYASAMYRMLPNVEMYGIQGAERKLLMKEPGKTALIMRQWIDKLENGALADTFEERDALMQELAQHGITGGVDGENWAP</sequence>
<dbReference type="InterPro" id="IPR029058">
    <property type="entry name" value="AB_hydrolase_fold"/>
</dbReference>
<dbReference type="AlphaFoldDB" id="A0A7W5ATC5"/>
<dbReference type="EMBL" id="JACHXK010000001">
    <property type="protein sequence ID" value="MBB3108409.1"/>
    <property type="molecule type" value="Genomic_DNA"/>
</dbReference>
<evidence type="ECO:0000313" key="2">
    <source>
        <dbReference type="EMBL" id="MBB3108409.1"/>
    </source>
</evidence>
<dbReference type="SUPFAM" id="SSF53474">
    <property type="entry name" value="alpha/beta-Hydrolases"/>
    <property type="match status" value="1"/>
</dbReference>
<evidence type="ECO:0000313" key="3">
    <source>
        <dbReference type="Proteomes" id="UP000570361"/>
    </source>
</evidence>
<protein>
    <submittedName>
        <fullName evidence="2">Pimeloyl-ACP methyl ester carboxylesterase</fullName>
    </submittedName>
</protein>
<gene>
    <name evidence="2" type="ORF">FHS18_000437</name>
</gene>
<accession>A0A7W5ATC5</accession>
<dbReference type="PANTHER" id="PTHR43194">
    <property type="entry name" value="HYDROLASE ALPHA/BETA FOLD FAMILY"/>
    <property type="match status" value="1"/>
</dbReference>